<protein>
    <recommendedName>
        <fullName evidence="3">Uracil-DNA glycosylase</fullName>
    </recommendedName>
</protein>
<organism evidence="1 2">
    <name type="scientific">Aliishimia ponticola</name>
    <dbReference type="NCBI Taxonomy" id="2499833"/>
    <lineage>
        <taxon>Bacteria</taxon>
        <taxon>Pseudomonadati</taxon>
        <taxon>Pseudomonadota</taxon>
        <taxon>Alphaproteobacteria</taxon>
        <taxon>Rhodobacterales</taxon>
        <taxon>Paracoccaceae</taxon>
        <taxon>Aliishimia</taxon>
    </lineage>
</organism>
<name>A0A4S4NA06_9RHOB</name>
<dbReference type="RefSeq" id="WP_136463508.1">
    <property type="nucleotide sequence ID" value="NZ_SRKY01000003.1"/>
</dbReference>
<evidence type="ECO:0000313" key="2">
    <source>
        <dbReference type="Proteomes" id="UP000306602"/>
    </source>
</evidence>
<keyword evidence="2" id="KW-1185">Reference proteome</keyword>
<sequence>MTRARSYANAISARRRFALPDYPTLADKGFDGDYVSPIQMTSGALDGPLLISKDWLDAPSVDRHRAELQQQGYLRGNPFNRVIDLTLGLLGLRRAQIYITPVFHLLTPRRSSQIPAAHARASFEAVGQYELMGRRPVALGTDSARVLRFFGIDHVTAPHPSARIGSYAARAEQIASAVEAAS</sequence>
<comment type="caution">
    <text evidence="1">The sequence shown here is derived from an EMBL/GenBank/DDBJ whole genome shotgun (WGS) entry which is preliminary data.</text>
</comment>
<dbReference type="AlphaFoldDB" id="A0A4S4NA06"/>
<dbReference type="OrthoDB" id="7839248at2"/>
<accession>A0A4S4NA06</accession>
<gene>
    <name evidence="1" type="ORF">E4Z66_13310</name>
</gene>
<dbReference type="Proteomes" id="UP000306602">
    <property type="component" value="Unassembled WGS sequence"/>
</dbReference>
<evidence type="ECO:0000313" key="1">
    <source>
        <dbReference type="EMBL" id="THH36039.1"/>
    </source>
</evidence>
<proteinExistence type="predicted"/>
<dbReference type="EMBL" id="SRKY01000003">
    <property type="protein sequence ID" value="THH36039.1"/>
    <property type="molecule type" value="Genomic_DNA"/>
</dbReference>
<reference evidence="1 2" key="1">
    <citation type="submission" date="2019-04" db="EMBL/GenBank/DDBJ databases">
        <title>Shimia ponticola sp. nov., isolated from seawater.</title>
        <authorList>
            <person name="Kim Y.-O."/>
            <person name="Yoon J.-H."/>
        </authorList>
    </citation>
    <scope>NUCLEOTIDE SEQUENCE [LARGE SCALE GENOMIC DNA]</scope>
    <source>
        <strain evidence="1 2">MYP11</strain>
    </source>
</reference>
<evidence type="ECO:0008006" key="3">
    <source>
        <dbReference type="Google" id="ProtNLM"/>
    </source>
</evidence>